<sequence length="439" mass="49484">MNPTSQPKGTLNSDCPSSKTNLTACLERETYQKTCLVYCEQFLYWFHGPEIPFPDSQCEENEDCTFTGTQSVSITNSYSFSAGLGGTASDLFKSAFNIGSTYTYSYQTTTTQSFAQTRAGSNNGSCGYWTFLPYYVTGNSYGSNFFGTSWERCDSDYNITFGCTNTTYQDDNGKSEGVTVFVKTNCSTNELLFTGQDTRYEEANEGSLDSLNLTVNRDPELRYLGTPHSGPFADEICKRSCFCAYNRRLDIPSSILAPYQACSPPLPEQPYDDLTDSYKYHSQKACWEEFQDGDWLGIANYLTVEERYKTLLNLTTANMTLLKFYGLLDCNVTVGPGAKGTFPVHDFTNELDFDFKGLNWTWVPDDAEYVYQNPYECFSDFDNIGYVMDNYSYGGDNTTSLDILQCTDVILWEQFCLSPINLTGVCDENINTSWIYYSG</sequence>
<dbReference type="OrthoDB" id="1896086at2759"/>
<organism evidence="1 2">
    <name type="scientific">Heterodermia speciosa</name>
    <dbReference type="NCBI Taxonomy" id="116794"/>
    <lineage>
        <taxon>Eukaryota</taxon>
        <taxon>Fungi</taxon>
        <taxon>Dikarya</taxon>
        <taxon>Ascomycota</taxon>
        <taxon>Pezizomycotina</taxon>
        <taxon>Lecanoromycetes</taxon>
        <taxon>OSLEUM clade</taxon>
        <taxon>Lecanoromycetidae</taxon>
        <taxon>Caliciales</taxon>
        <taxon>Physciaceae</taxon>
        <taxon>Heterodermia</taxon>
    </lineage>
</organism>
<protein>
    <submittedName>
        <fullName evidence="1">Uncharacterized protein</fullName>
    </submittedName>
</protein>
<keyword evidence="2" id="KW-1185">Reference proteome</keyword>
<reference evidence="1" key="1">
    <citation type="submission" date="2021-03" db="EMBL/GenBank/DDBJ databases">
        <authorList>
            <person name="Tagirdzhanova G."/>
        </authorList>
    </citation>
    <scope>NUCLEOTIDE SEQUENCE</scope>
</reference>
<name>A0A8H3G6W8_9LECA</name>
<evidence type="ECO:0000313" key="1">
    <source>
        <dbReference type="EMBL" id="CAF9936960.1"/>
    </source>
</evidence>
<proteinExistence type="predicted"/>
<dbReference type="AlphaFoldDB" id="A0A8H3G6W8"/>
<evidence type="ECO:0000313" key="2">
    <source>
        <dbReference type="Proteomes" id="UP000664521"/>
    </source>
</evidence>
<gene>
    <name evidence="1" type="ORF">HETSPECPRED_010513</name>
</gene>
<comment type="caution">
    <text evidence="1">The sequence shown here is derived from an EMBL/GenBank/DDBJ whole genome shotgun (WGS) entry which is preliminary data.</text>
</comment>
<accession>A0A8H3G6W8</accession>
<dbReference type="EMBL" id="CAJPDS010000096">
    <property type="protein sequence ID" value="CAF9936960.1"/>
    <property type="molecule type" value="Genomic_DNA"/>
</dbReference>
<dbReference type="Proteomes" id="UP000664521">
    <property type="component" value="Unassembled WGS sequence"/>
</dbReference>